<sequence>MQPLLEKLNKIQEETGENNNKKGDKGGRGKGDEFRYLKGQIAQRVKDIRTNLKKRDELLQKGASGTKATVQMSREIRSQLKMVREDALKLQALQAKEAAKAGKKADAKEQAENRREAVELVFAHIDECEKMEQKRFTGKQTEIRVDLFSGGVRGALGSVMGGRSGGGGGGGTSGTELPDIETQEGLMKLQQKNEQIDEQLEVVAEGVQELKSIALNMRDEVKVQTAMVEEIQTKVELASGHLNKLNKKMKKTLTKTRSADRFIIDFILCVILLGIVGYIISMFTGTQ</sequence>
<gene>
    <name evidence="5" type="ORF">Ctob_015020</name>
</gene>
<comment type="caution">
    <text evidence="5">The sequence shown here is derived from an EMBL/GenBank/DDBJ whole genome shotgun (WGS) entry which is preliminary data.</text>
</comment>
<dbReference type="Gene3D" id="1.20.5.110">
    <property type="match status" value="1"/>
</dbReference>
<accession>A0A0M0JZ92</accession>
<dbReference type="GO" id="GO:0005484">
    <property type="term" value="F:SNAP receptor activity"/>
    <property type="evidence" value="ECO:0007669"/>
    <property type="project" value="TreeGrafter"/>
</dbReference>
<dbReference type="GO" id="GO:0006886">
    <property type="term" value="P:intracellular protein transport"/>
    <property type="evidence" value="ECO:0007669"/>
    <property type="project" value="TreeGrafter"/>
</dbReference>
<dbReference type="GO" id="GO:0000149">
    <property type="term" value="F:SNARE binding"/>
    <property type="evidence" value="ECO:0007669"/>
    <property type="project" value="TreeGrafter"/>
</dbReference>
<feature type="transmembrane region" description="Helical" evidence="3">
    <location>
        <begin position="262"/>
        <end position="283"/>
    </location>
</feature>
<dbReference type="GO" id="GO:0031201">
    <property type="term" value="C:SNARE complex"/>
    <property type="evidence" value="ECO:0007669"/>
    <property type="project" value="TreeGrafter"/>
</dbReference>
<evidence type="ECO:0000256" key="1">
    <source>
        <dbReference type="SAM" id="Coils"/>
    </source>
</evidence>
<dbReference type="SMART" id="SM00397">
    <property type="entry name" value="t_SNARE"/>
    <property type="match status" value="1"/>
</dbReference>
<evidence type="ECO:0000313" key="6">
    <source>
        <dbReference type="Proteomes" id="UP000037460"/>
    </source>
</evidence>
<dbReference type="InterPro" id="IPR000727">
    <property type="entry name" value="T_SNARE_dom"/>
</dbReference>
<dbReference type="OrthoDB" id="244190at2759"/>
<feature type="compositionally biased region" description="Basic and acidic residues" evidence="2">
    <location>
        <begin position="7"/>
        <end position="33"/>
    </location>
</feature>
<dbReference type="EMBL" id="JWZX01001889">
    <property type="protein sequence ID" value="KOO31941.1"/>
    <property type="molecule type" value="Genomic_DNA"/>
</dbReference>
<dbReference type="InterPro" id="IPR045242">
    <property type="entry name" value="Syntaxin"/>
</dbReference>
<keyword evidence="6" id="KW-1185">Reference proteome</keyword>
<keyword evidence="1" id="KW-0175">Coiled coil</keyword>
<dbReference type="CDD" id="cd15841">
    <property type="entry name" value="SNARE_Qc"/>
    <property type="match status" value="1"/>
</dbReference>
<reference evidence="6" key="1">
    <citation type="journal article" date="2015" name="PLoS Genet.">
        <title>Genome Sequence and Transcriptome Analyses of Chrysochromulina tobin: Metabolic Tools for Enhanced Algal Fitness in the Prominent Order Prymnesiales (Haptophyceae).</title>
        <authorList>
            <person name="Hovde B.T."/>
            <person name="Deodato C.R."/>
            <person name="Hunsperger H.M."/>
            <person name="Ryken S.A."/>
            <person name="Yost W."/>
            <person name="Jha R.K."/>
            <person name="Patterson J."/>
            <person name="Monnat R.J. Jr."/>
            <person name="Barlow S.B."/>
            <person name="Starkenburg S.R."/>
            <person name="Cattolico R.A."/>
        </authorList>
    </citation>
    <scope>NUCLEOTIDE SEQUENCE</scope>
    <source>
        <strain evidence="6">CCMP291</strain>
    </source>
</reference>
<evidence type="ECO:0000259" key="4">
    <source>
        <dbReference type="PROSITE" id="PS50192"/>
    </source>
</evidence>
<dbReference type="Proteomes" id="UP000037460">
    <property type="component" value="Unassembled WGS sequence"/>
</dbReference>
<organism evidence="5 6">
    <name type="scientific">Chrysochromulina tobinii</name>
    <dbReference type="NCBI Taxonomy" id="1460289"/>
    <lineage>
        <taxon>Eukaryota</taxon>
        <taxon>Haptista</taxon>
        <taxon>Haptophyta</taxon>
        <taxon>Prymnesiophyceae</taxon>
        <taxon>Prymnesiales</taxon>
        <taxon>Chrysochromulinaceae</taxon>
        <taxon>Chrysochromulina</taxon>
    </lineage>
</organism>
<keyword evidence="3" id="KW-1133">Transmembrane helix</keyword>
<keyword evidence="3" id="KW-0472">Membrane</keyword>
<dbReference type="SUPFAM" id="SSF58038">
    <property type="entry name" value="SNARE fusion complex"/>
    <property type="match status" value="1"/>
</dbReference>
<evidence type="ECO:0000256" key="3">
    <source>
        <dbReference type="SAM" id="Phobius"/>
    </source>
</evidence>
<dbReference type="GO" id="GO:0006906">
    <property type="term" value="P:vesicle fusion"/>
    <property type="evidence" value="ECO:0007669"/>
    <property type="project" value="TreeGrafter"/>
</dbReference>
<protein>
    <submittedName>
        <fullName evidence="5">Syntaxin-72</fullName>
    </submittedName>
</protein>
<feature type="domain" description="T-SNARE coiled-coil homology" evidence="4">
    <location>
        <begin position="190"/>
        <end position="252"/>
    </location>
</feature>
<proteinExistence type="predicted"/>
<name>A0A0M0JZ92_9EUKA</name>
<feature type="region of interest" description="Disordered" evidence="2">
    <location>
        <begin position="1"/>
        <end position="33"/>
    </location>
</feature>
<dbReference type="AlphaFoldDB" id="A0A0M0JZ92"/>
<evidence type="ECO:0000256" key="2">
    <source>
        <dbReference type="SAM" id="MobiDB-lite"/>
    </source>
</evidence>
<dbReference type="PANTHER" id="PTHR19957">
    <property type="entry name" value="SYNTAXIN"/>
    <property type="match status" value="1"/>
</dbReference>
<evidence type="ECO:0000313" key="5">
    <source>
        <dbReference type="EMBL" id="KOO31941.1"/>
    </source>
</evidence>
<dbReference type="GO" id="GO:0048278">
    <property type="term" value="P:vesicle docking"/>
    <property type="evidence" value="ECO:0007669"/>
    <property type="project" value="TreeGrafter"/>
</dbReference>
<dbReference type="GO" id="GO:0012505">
    <property type="term" value="C:endomembrane system"/>
    <property type="evidence" value="ECO:0007669"/>
    <property type="project" value="TreeGrafter"/>
</dbReference>
<keyword evidence="3" id="KW-0812">Transmembrane</keyword>
<feature type="coiled-coil region" evidence="1">
    <location>
        <begin position="186"/>
        <end position="248"/>
    </location>
</feature>
<dbReference type="PROSITE" id="PS50192">
    <property type="entry name" value="T_SNARE"/>
    <property type="match status" value="1"/>
</dbReference>